<name>A0A0D9YJT6_9ORYZ</name>
<feature type="compositionally biased region" description="Low complexity" evidence="1">
    <location>
        <begin position="54"/>
        <end position="69"/>
    </location>
</feature>
<reference evidence="3" key="1">
    <citation type="submission" date="2013-08" db="EMBL/GenBank/DDBJ databases">
        <title>Oryza genome evolution.</title>
        <authorList>
            <person name="Wing R.A."/>
            <person name="Panaud O."/>
            <person name="Oliveira A.C."/>
        </authorList>
    </citation>
    <scope>NUCLEOTIDE SEQUENCE</scope>
</reference>
<feature type="signal peptide" evidence="2">
    <location>
        <begin position="1"/>
        <end position="28"/>
    </location>
</feature>
<dbReference type="InterPro" id="IPR039346">
    <property type="entry name" value="AGP25/26"/>
</dbReference>
<protein>
    <submittedName>
        <fullName evidence="3">Uncharacterized protein</fullName>
    </submittedName>
</protein>
<dbReference type="EnsemblPlants" id="OGLUM01G47670.1">
    <property type="protein sequence ID" value="OGLUM01G47670.1"/>
    <property type="gene ID" value="OGLUM01G47670"/>
</dbReference>
<dbReference type="PANTHER" id="PTHR35725">
    <property type="entry name" value="CLASSICAL ARABINOGALACTAN PROTEIN 26"/>
    <property type="match status" value="1"/>
</dbReference>
<evidence type="ECO:0000313" key="4">
    <source>
        <dbReference type="Proteomes" id="UP000026961"/>
    </source>
</evidence>
<evidence type="ECO:0000256" key="1">
    <source>
        <dbReference type="SAM" id="MobiDB-lite"/>
    </source>
</evidence>
<proteinExistence type="predicted"/>
<reference evidence="3" key="2">
    <citation type="submission" date="2015-04" db="UniProtKB">
        <authorList>
            <consortium name="EnsemblPlants"/>
        </authorList>
    </citation>
    <scope>IDENTIFICATION</scope>
</reference>
<dbReference type="Gramene" id="OGLUM01G47670.1">
    <property type="protein sequence ID" value="OGLUM01G47670.1"/>
    <property type="gene ID" value="OGLUM01G47670"/>
</dbReference>
<organism evidence="3">
    <name type="scientific">Oryza glumipatula</name>
    <dbReference type="NCBI Taxonomy" id="40148"/>
    <lineage>
        <taxon>Eukaryota</taxon>
        <taxon>Viridiplantae</taxon>
        <taxon>Streptophyta</taxon>
        <taxon>Embryophyta</taxon>
        <taxon>Tracheophyta</taxon>
        <taxon>Spermatophyta</taxon>
        <taxon>Magnoliopsida</taxon>
        <taxon>Liliopsida</taxon>
        <taxon>Poales</taxon>
        <taxon>Poaceae</taxon>
        <taxon>BOP clade</taxon>
        <taxon>Oryzoideae</taxon>
        <taxon>Oryzeae</taxon>
        <taxon>Oryzinae</taxon>
        <taxon>Oryza</taxon>
    </lineage>
</organism>
<feature type="region of interest" description="Disordered" evidence="1">
    <location>
        <begin position="38"/>
        <end position="112"/>
    </location>
</feature>
<dbReference type="Proteomes" id="UP000026961">
    <property type="component" value="Chromosome 1"/>
</dbReference>
<dbReference type="AlphaFoldDB" id="A0A0D9YJT6"/>
<accession>A0A0D9YJT6</accession>
<dbReference type="STRING" id="40148.A0A0D9YJT6"/>
<evidence type="ECO:0000256" key="2">
    <source>
        <dbReference type="SAM" id="SignalP"/>
    </source>
</evidence>
<dbReference type="PANTHER" id="PTHR35725:SF4">
    <property type="entry name" value="CLASSICAL ARABINOGALACTAN PROTEIN 26"/>
    <property type="match status" value="1"/>
</dbReference>
<dbReference type="eggNOG" id="ENOG502S95S">
    <property type="taxonomic scope" value="Eukaryota"/>
</dbReference>
<feature type="chain" id="PRO_5002351671" evidence="2">
    <location>
        <begin position="29"/>
        <end position="155"/>
    </location>
</feature>
<dbReference type="HOGENOM" id="CLU_141268_0_0_1"/>
<keyword evidence="2" id="KW-0732">Signal</keyword>
<keyword evidence="4" id="KW-1185">Reference proteome</keyword>
<evidence type="ECO:0000313" key="3">
    <source>
        <dbReference type="EnsemblPlants" id="OGLUM01G47670.1"/>
    </source>
</evidence>
<sequence length="155" mass="15244">MASARARGGRAFFFLAAFVLVLAAPAAALRTSAISAAPEYPRLPTGPGHGGGRHAAPAPAVVLPPALSPDIMPLLPSPGPDSDGSAEAPSDVMPTIPSSPSPPNPDALLPDSALAPFGSAPAVAAQSRAPPPSPTTVAAAWALPVAVGLVAMWLV</sequence>
<reference evidence="3" key="3">
    <citation type="submission" date="2018-05" db="EMBL/GenBank/DDBJ databases">
        <title>OgluRS3 (Oryza glumaepatula Reference Sequence Version 3).</title>
        <authorList>
            <person name="Zhang J."/>
            <person name="Kudrna D."/>
            <person name="Lee S."/>
            <person name="Talag J."/>
            <person name="Welchert J."/>
            <person name="Wing R.A."/>
        </authorList>
    </citation>
    <scope>NUCLEOTIDE SEQUENCE [LARGE SCALE GENOMIC DNA]</scope>
</reference>